<accession>A0ABS9CPN6</accession>
<evidence type="ECO:0000256" key="4">
    <source>
        <dbReference type="ARBA" id="ARBA00022692"/>
    </source>
</evidence>
<dbReference type="Pfam" id="PF01496">
    <property type="entry name" value="V_ATPase_I"/>
    <property type="match status" value="2"/>
</dbReference>
<keyword evidence="4 9" id="KW-0812">Transmembrane</keyword>
<comment type="caution">
    <text evidence="10">The sequence shown here is derived from an EMBL/GenBank/DDBJ whole genome shotgun (WGS) entry which is preliminary data.</text>
</comment>
<protein>
    <submittedName>
        <fullName evidence="10">V-type ATP synthase subunit I</fullName>
    </submittedName>
</protein>
<evidence type="ECO:0000256" key="6">
    <source>
        <dbReference type="ARBA" id="ARBA00023065"/>
    </source>
</evidence>
<dbReference type="PANTHER" id="PTHR11629">
    <property type="entry name" value="VACUOLAR PROTON ATPASES"/>
    <property type="match status" value="1"/>
</dbReference>
<dbReference type="Gene3D" id="3.30.70.2750">
    <property type="match status" value="1"/>
</dbReference>
<feature type="transmembrane region" description="Helical" evidence="9">
    <location>
        <begin position="491"/>
        <end position="510"/>
    </location>
</feature>
<feature type="transmembrane region" description="Helical" evidence="9">
    <location>
        <begin position="575"/>
        <end position="595"/>
    </location>
</feature>
<keyword evidence="5 9" id="KW-1133">Transmembrane helix</keyword>
<evidence type="ECO:0000313" key="11">
    <source>
        <dbReference type="Proteomes" id="UP001299220"/>
    </source>
</evidence>
<evidence type="ECO:0000256" key="3">
    <source>
        <dbReference type="ARBA" id="ARBA00022448"/>
    </source>
</evidence>
<proteinExistence type="inferred from homology"/>
<dbReference type="EMBL" id="JAFBIT010000002">
    <property type="protein sequence ID" value="MCF2652336.1"/>
    <property type="molecule type" value="Genomic_DNA"/>
</dbReference>
<feature type="transmembrane region" description="Helical" evidence="9">
    <location>
        <begin position="364"/>
        <end position="392"/>
    </location>
</feature>
<sequence length="671" mass="74372">MAVMPMKRIAIYALKNRRKQILELIQRRGVVEIDDRKADETVFARMDTVPAKARFENNAASLQAALEALDKLEPPEKSLLASLNGRDPIPLSKYEETAQQAGELLKTASRINVLWKKCADNRAEILRLQTQIRALEPWMKLDISMRTLGTPTASVFIGSFPTEYTEETLRAMIAEGAPEVDGVTVEVLSAAAQQTCVFLMCHISQGLKLETYLRSIGFTYPAEPSKTPPADRVQKLNGRIEALQAEIDGAEAEIRTFKDQREAILYTIDYFTMRTEKYDVLGRLWQSTHVFIITGYVPAENADALKEELETKLEAYVELSAPDENDDVPVKLKNNAFAAPVEGVLESYSMPGKKEIDPSTIMAIFYYFLFGMMLSDAGYGLLMVLGCGIILWKFKNMEEGLRKTLTMFFYCGISTTFWGILFGSFFGDAVTVIGKTFFNADVGIPALWFVPVEEPMRLLLFSFLVGIIHLFAGLGAQFYQLARQGKWLDAIYDVVFWYMLVGGGIVYLLSMQMFADMVALSFTLPAAVGNAGAIAAGIGAVGIIFTSGRASRNPGKRLLKGLYGLYGVSSYLSDILSYSRLLALGLATGVIASVFNQMGAMPGNNPLGVVIFIFAFVVGHTLNLGINVLGAYVHTNRLQFVEFFGKFYEGGGRKFAPFTTKTKYFKITEEK</sequence>
<gene>
    <name evidence="10" type="ORF">JQM67_06960</name>
</gene>
<name>A0ABS9CPN6_9FIRM</name>
<dbReference type="Proteomes" id="UP001299220">
    <property type="component" value="Unassembled WGS sequence"/>
</dbReference>
<dbReference type="PANTHER" id="PTHR11629:SF63">
    <property type="entry name" value="V-TYPE PROTON ATPASE SUBUNIT A"/>
    <property type="match status" value="1"/>
</dbReference>
<dbReference type="RefSeq" id="WP_235323394.1">
    <property type="nucleotide sequence ID" value="NZ_JAFBIT010000002.1"/>
</dbReference>
<reference evidence="10 11" key="1">
    <citation type="submission" date="2020-12" db="EMBL/GenBank/DDBJ databases">
        <title>Whole genome sequences of gut porcine anaerobes.</title>
        <authorList>
            <person name="Kubasova T."/>
            <person name="Jahodarova E."/>
            <person name="Rychlik I."/>
        </authorList>
    </citation>
    <scope>NUCLEOTIDE SEQUENCE [LARGE SCALE GENOMIC DNA]</scope>
    <source>
        <strain evidence="10 11">An867</strain>
    </source>
</reference>
<evidence type="ECO:0000313" key="10">
    <source>
        <dbReference type="EMBL" id="MCF2652336.1"/>
    </source>
</evidence>
<feature type="transmembrane region" description="Helical" evidence="9">
    <location>
        <begin position="522"/>
        <end position="545"/>
    </location>
</feature>
<keyword evidence="3" id="KW-0813">Transport</keyword>
<feature type="transmembrane region" description="Helical" evidence="9">
    <location>
        <begin position="607"/>
        <end position="633"/>
    </location>
</feature>
<keyword evidence="7 9" id="KW-0472">Membrane</keyword>
<evidence type="ECO:0000256" key="2">
    <source>
        <dbReference type="ARBA" id="ARBA00009904"/>
    </source>
</evidence>
<comment type="similarity">
    <text evidence="2">Belongs to the V-ATPase 116 kDa subunit family.</text>
</comment>
<evidence type="ECO:0000256" key="8">
    <source>
        <dbReference type="SAM" id="Coils"/>
    </source>
</evidence>
<feature type="transmembrane region" description="Helical" evidence="9">
    <location>
        <begin position="458"/>
        <end position="479"/>
    </location>
</feature>
<organism evidence="10 11">
    <name type="scientific">Anaeromassilibacillus senegalensis</name>
    <dbReference type="NCBI Taxonomy" id="1673717"/>
    <lineage>
        <taxon>Bacteria</taxon>
        <taxon>Bacillati</taxon>
        <taxon>Bacillota</taxon>
        <taxon>Clostridia</taxon>
        <taxon>Eubacteriales</taxon>
        <taxon>Acutalibacteraceae</taxon>
        <taxon>Anaeromassilibacillus</taxon>
    </lineage>
</organism>
<evidence type="ECO:0000256" key="1">
    <source>
        <dbReference type="ARBA" id="ARBA00004141"/>
    </source>
</evidence>
<keyword evidence="6" id="KW-0406">Ion transport</keyword>
<feature type="transmembrane region" description="Helical" evidence="9">
    <location>
        <begin position="404"/>
        <end position="426"/>
    </location>
</feature>
<keyword evidence="11" id="KW-1185">Reference proteome</keyword>
<evidence type="ECO:0000256" key="7">
    <source>
        <dbReference type="ARBA" id="ARBA00023136"/>
    </source>
</evidence>
<evidence type="ECO:0000256" key="5">
    <source>
        <dbReference type="ARBA" id="ARBA00022989"/>
    </source>
</evidence>
<comment type="subcellular location">
    <subcellularLocation>
        <location evidence="1">Membrane</location>
        <topology evidence="1">Multi-pass membrane protein</topology>
    </subcellularLocation>
</comment>
<dbReference type="InterPro" id="IPR002490">
    <property type="entry name" value="V-ATPase_116kDa_su"/>
</dbReference>
<evidence type="ECO:0000256" key="9">
    <source>
        <dbReference type="SAM" id="Phobius"/>
    </source>
</evidence>
<feature type="coiled-coil region" evidence="8">
    <location>
        <begin position="233"/>
        <end position="260"/>
    </location>
</feature>
<keyword evidence="8" id="KW-0175">Coiled coil</keyword>
<dbReference type="Gene3D" id="1.20.1460.20">
    <property type="match status" value="1"/>
</dbReference>
<dbReference type="Gene3D" id="3.30.70.2170">
    <property type="match status" value="1"/>
</dbReference>